<dbReference type="Proteomes" id="UP000199585">
    <property type="component" value="Unassembled WGS sequence"/>
</dbReference>
<dbReference type="InterPro" id="IPR017495">
    <property type="entry name" value="PuhC"/>
</dbReference>
<evidence type="ECO:0000313" key="1">
    <source>
        <dbReference type="EMBL" id="SEM96619.1"/>
    </source>
</evidence>
<name>A0A1H8CNY4_9RHOB</name>
<protein>
    <submittedName>
        <fullName evidence="1">Putative photosynthetic complex assembly protein</fullName>
    </submittedName>
</protein>
<sequence length="153" mass="16044">MTTAQTRIHNSRSEEMVPRALVVAMFALMLGTLTLATVSQLTDAPHAGVIPASPVVETMEIALIGSRSGAYQVLAYDGTVIAVSDQDKAGFIGVVGRVVERKRVSSGLPVADPVTLQKHDNGTLSIVDASTGMDISLTGYGVDNLAAFARLFD</sequence>
<evidence type="ECO:0000313" key="2">
    <source>
        <dbReference type="Proteomes" id="UP000199585"/>
    </source>
</evidence>
<keyword evidence="2" id="KW-1185">Reference proteome</keyword>
<dbReference type="STRING" id="245187.SAMN04488003_10750"/>
<dbReference type="RefSeq" id="WP_089900887.1">
    <property type="nucleotide sequence ID" value="NZ_FOCI01000007.1"/>
</dbReference>
<proteinExistence type="predicted"/>
<accession>A0A1H8CNY4</accession>
<gene>
    <name evidence="1" type="ORF">SAMN04488003_10750</name>
</gene>
<dbReference type="EMBL" id="FOCI01000007">
    <property type="protein sequence ID" value="SEM96619.1"/>
    <property type="molecule type" value="Genomic_DNA"/>
</dbReference>
<dbReference type="NCBIfam" id="TIGR03054">
    <property type="entry name" value="photo_alph_chp1"/>
    <property type="match status" value="1"/>
</dbReference>
<organism evidence="1 2">
    <name type="scientific">Loktanella fryxellensis</name>
    <dbReference type="NCBI Taxonomy" id="245187"/>
    <lineage>
        <taxon>Bacteria</taxon>
        <taxon>Pseudomonadati</taxon>
        <taxon>Pseudomonadota</taxon>
        <taxon>Alphaproteobacteria</taxon>
        <taxon>Rhodobacterales</taxon>
        <taxon>Roseobacteraceae</taxon>
        <taxon>Loktanella</taxon>
    </lineage>
</organism>
<dbReference type="AlphaFoldDB" id="A0A1H8CNY4"/>
<reference evidence="1 2" key="1">
    <citation type="submission" date="2016-10" db="EMBL/GenBank/DDBJ databases">
        <authorList>
            <person name="de Groot N.N."/>
        </authorList>
    </citation>
    <scope>NUCLEOTIDE SEQUENCE [LARGE SCALE GENOMIC DNA]</scope>
    <source>
        <strain evidence="1 2">DSM 16213</strain>
    </source>
</reference>
<dbReference type="OrthoDB" id="7848123at2"/>